<evidence type="ECO:0000313" key="2">
    <source>
        <dbReference type="EMBL" id="KGN56422.1"/>
    </source>
</evidence>
<sequence length="1131" mass="129382">MDLLSPISSSRSPIVSNGYSLFSPRFSFPNSNKKNQFRIQAPTSRFCRYPSFYLPRCRRNLVVFANFSRPTRRSNSLRKKLTQEQQVRPIHIPSNPNSDFQLPERTSEHSESSGGVGSDVSGTSVETRPKGLGESVLWNKLDNWVDQYKKDIEFWGIGFGPIFTVFQESNGNVKWVSINEDEILTRSQVERVDSDDPKGVNYKISTAKMIAREMENGKNVLPRNSSVAKFVIQGDDESSFLKAAQGFSFRPEVFSKFAGVGGLVLCSFLLLFSLKKLFTFKKEEVEYTELEKEMMRRKIKFRKEKEVLDNGRVEIIQVPAEPPKVSFEKPRLDQQELMRTIAKEKSKVPITKLVLGESTGNLNSSVADLSNEIQEIRDMAHDVRRREAKEEPLSFSNENNLSSVNGSLPNEDEIIEPMDEGSCFLSDNLRHNKHVLEDVESGLLHNVASGETKDLQVSSNSNLEVPHGGNSITWDVEDCKTSLGIMDTRQSDTYCKTHKLETDSQQKKLKIIRSVKEAREYLCERRQKQTPEEKIQGRTTQEFSAAPRLPNDNVSEIETNKKADSKNVPIKSSFSFGATVSSPLVSGNVDSALGDKNSISVNDDCSKSSVEGYSVGGSANLHKSLNRDCNDSDTDTMPHGETKNWIEDNFDELEPFVRKIGVGFRDNYIVAREKGERLSDANSTLAQLQYENDNDEELEWMKDENLRDIVFKVRENELANRDPFYSMDPEDKLAFFNGLEKKVERQNEKLLKLHEWLHSNIENLDYGADGISIYDPPEKIIPRWKGPTFEKSPEFFNDFLEQRKVIFDRKADLPLSMNKDEQSSSKPNGSIENIDDPNMAIHNQERKKSMTIIESSDGSIRPGKKSGKEFWQHTKKWSRGFLECYNAETDPEVKSVMKDIGKDLDRWVTEEEVQQVADLMNKLPEKNKKFMEKKLNKFRREMEMFGPQAVASKYSEYAEEEEEDYLWWLDLRHVLCIELYTMEDEEQRIGFYSLEMATDLELEPKPCHVIAFEDASDCKNFCYIIQSHLEMLGTGIAFIVARPPKDAFREAKANGFGVTVIRKGELQLNVDQTLEEVEEEITEIGSKMYHDKIMKGRSVDISSLMEGVFGLRSTPTRRGRSKRKLMKLKEK</sequence>
<gene>
    <name evidence="2" type="ORF">Csa_3G119550</name>
</gene>
<feature type="region of interest" description="Disordered" evidence="1">
    <location>
        <begin position="816"/>
        <end position="839"/>
    </location>
</feature>
<evidence type="ECO:0008006" key="4">
    <source>
        <dbReference type="Google" id="ProtNLM"/>
    </source>
</evidence>
<dbReference type="PANTHER" id="PTHR34962">
    <property type="entry name" value="EMBRYO DEFECTIVE 1703-RELATED"/>
    <property type="match status" value="1"/>
</dbReference>
<proteinExistence type="predicted"/>
<dbReference type="OrthoDB" id="611606at2759"/>
<dbReference type="AlphaFoldDB" id="A0A0A0L754"/>
<name>A0A0A0L754_CUCSA</name>
<dbReference type="eggNOG" id="ENOG502QU8G">
    <property type="taxonomic scope" value="Eukaryota"/>
</dbReference>
<organism evidence="2 3">
    <name type="scientific">Cucumis sativus</name>
    <name type="common">Cucumber</name>
    <dbReference type="NCBI Taxonomy" id="3659"/>
    <lineage>
        <taxon>Eukaryota</taxon>
        <taxon>Viridiplantae</taxon>
        <taxon>Streptophyta</taxon>
        <taxon>Embryophyta</taxon>
        <taxon>Tracheophyta</taxon>
        <taxon>Spermatophyta</taxon>
        <taxon>Magnoliopsida</taxon>
        <taxon>eudicotyledons</taxon>
        <taxon>Gunneridae</taxon>
        <taxon>Pentapetalae</taxon>
        <taxon>rosids</taxon>
        <taxon>fabids</taxon>
        <taxon>Cucurbitales</taxon>
        <taxon>Cucurbitaceae</taxon>
        <taxon>Benincaseae</taxon>
        <taxon>Cucumis</taxon>
    </lineage>
</organism>
<reference evidence="2 3" key="2">
    <citation type="journal article" date="2009" name="PLoS ONE">
        <title>An integrated genetic and cytogenetic map of the cucumber genome.</title>
        <authorList>
            <person name="Ren Y."/>
            <person name="Zhang Z."/>
            <person name="Liu J."/>
            <person name="Staub J.E."/>
            <person name="Han Y."/>
            <person name="Cheng Z."/>
            <person name="Li X."/>
            <person name="Lu J."/>
            <person name="Miao H."/>
            <person name="Kang H."/>
            <person name="Xie B."/>
            <person name="Gu X."/>
            <person name="Wang X."/>
            <person name="Du Y."/>
            <person name="Jin W."/>
            <person name="Huang S."/>
        </authorList>
    </citation>
    <scope>NUCLEOTIDE SEQUENCE [LARGE SCALE GENOMIC DNA]</scope>
    <source>
        <strain evidence="3">cv. 9930</strain>
    </source>
</reference>
<evidence type="ECO:0000256" key="1">
    <source>
        <dbReference type="SAM" id="MobiDB-lite"/>
    </source>
</evidence>
<dbReference type="Proteomes" id="UP000029981">
    <property type="component" value="Chromosome 3"/>
</dbReference>
<feature type="region of interest" description="Disordered" evidence="1">
    <location>
        <begin position="75"/>
        <end position="128"/>
    </location>
</feature>
<reference evidence="2 3" key="3">
    <citation type="journal article" date="2010" name="BMC Genomics">
        <title>Transcriptome sequencing and comparative analysis of cucumber flowers with different sex types.</title>
        <authorList>
            <person name="Guo S."/>
            <person name="Zheng Y."/>
            <person name="Joung J.G."/>
            <person name="Liu S."/>
            <person name="Zhang Z."/>
            <person name="Crasta O.R."/>
            <person name="Sobral B.W."/>
            <person name="Xu Y."/>
            <person name="Huang S."/>
            <person name="Fei Z."/>
        </authorList>
    </citation>
    <scope>NUCLEOTIDE SEQUENCE [LARGE SCALE GENOMIC DNA]</scope>
    <source>
        <strain evidence="3">cv. 9930</strain>
    </source>
</reference>
<dbReference type="KEGG" id="csv:101205780"/>
<keyword evidence="3" id="KW-1185">Reference proteome</keyword>
<accession>A0A0A0L754</accession>
<dbReference type="STRING" id="3659.A0A0A0L754"/>
<reference evidence="2 3" key="1">
    <citation type="journal article" date="2009" name="Nat. Genet.">
        <title>The genome of the cucumber, Cucumis sativus L.</title>
        <authorList>
            <person name="Huang S."/>
            <person name="Li R."/>
            <person name="Zhang Z."/>
            <person name="Li L."/>
            <person name="Gu X."/>
            <person name="Fan W."/>
            <person name="Lucas W.J."/>
            <person name="Wang X."/>
            <person name="Xie B."/>
            <person name="Ni P."/>
            <person name="Ren Y."/>
            <person name="Zhu H."/>
            <person name="Li J."/>
            <person name="Lin K."/>
            <person name="Jin W."/>
            <person name="Fei Z."/>
            <person name="Li G."/>
            <person name="Staub J."/>
            <person name="Kilian A."/>
            <person name="van der Vossen E.A."/>
            <person name="Wu Y."/>
            <person name="Guo J."/>
            <person name="He J."/>
            <person name="Jia Z."/>
            <person name="Ren Y."/>
            <person name="Tian G."/>
            <person name="Lu Y."/>
            <person name="Ruan J."/>
            <person name="Qian W."/>
            <person name="Wang M."/>
            <person name="Huang Q."/>
            <person name="Li B."/>
            <person name="Xuan Z."/>
            <person name="Cao J."/>
            <person name="Asan"/>
            <person name="Wu Z."/>
            <person name="Zhang J."/>
            <person name="Cai Q."/>
            <person name="Bai Y."/>
            <person name="Zhao B."/>
            <person name="Han Y."/>
            <person name="Li Y."/>
            <person name="Li X."/>
            <person name="Wang S."/>
            <person name="Shi Q."/>
            <person name="Liu S."/>
            <person name="Cho W.K."/>
            <person name="Kim J.Y."/>
            <person name="Xu Y."/>
            <person name="Heller-Uszynska K."/>
            <person name="Miao H."/>
            <person name="Cheng Z."/>
            <person name="Zhang S."/>
            <person name="Wu J."/>
            <person name="Yang Y."/>
            <person name="Kang H."/>
            <person name="Li M."/>
            <person name="Liang H."/>
            <person name="Ren X."/>
            <person name="Shi Z."/>
            <person name="Wen M."/>
            <person name="Jian M."/>
            <person name="Yang H."/>
            <person name="Zhang G."/>
            <person name="Yang Z."/>
            <person name="Chen R."/>
            <person name="Liu S."/>
            <person name="Li J."/>
            <person name="Ma L."/>
            <person name="Liu H."/>
            <person name="Zhou Y."/>
            <person name="Zhao J."/>
            <person name="Fang X."/>
            <person name="Li G."/>
            <person name="Fang L."/>
            <person name="Li Y."/>
            <person name="Liu D."/>
            <person name="Zheng H."/>
            <person name="Zhang Y."/>
            <person name="Qin N."/>
            <person name="Li Z."/>
            <person name="Yang G."/>
            <person name="Yang S."/>
            <person name="Bolund L."/>
            <person name="Kristiansen K."/>
            <person name="Zheng H."/>
            <person name="Li S."/>
            <person name="Zhang X."/>
            <person name="Yang H."/>
            <person name="Wang J."/>
            <person name="Sun R."/>
            <person name="Zhang B."/>
            <person name="Jiang S."/>
            <person name="Wang J."/>
            <person name="Du Y."/>
            <person name="Li S."/>
        </authorList>
    </citation>
    <scope>NUCLEOTIDE SEQUENCE [LARGE SCALE GENOMIC DNA]</scope>
    <source>
        <strain evidence="3">cv. 9930</strain>
    </source>
</reference>
<dbReference type="OMA" id="EYWGIGS"/>
<dbReference type="Gramene" id="KGN56422">
    <property type="protein sequence ID" value="KGN56422"/>
    <property type="gene ID" value="Csa_3G119550"/>
</dbReference>
<reference evidence="2 3" key="4">
    <citation type="journal article" date="2011" name="BMC Genomics">
        <title>RNA-Seq improves annotation of protein-coding genes in the cucumber genome.</title>
        <authorList>
            <person name="Li Z."/>
            <person name="Zhang Z."/>
            <person name="Yan P."/>
            <person name="Huang S."/>
            <person name="Fei Z."/>
            <person name="Lin K."/>
        </authorList>
    </citation>
    <scope>NUCLEOTIDE SEQUENCE [LARGE SCALE GENOMIC DNA]</scope>
    <source>
        <strain evidence="3">cv. 9930</strain>
    </source>
</reference>
<dbReference type="PANTHER" id="PTHR34962:SF1">
    <property type="entry name" value="EMBRYO DEFECTIVE 1703-RELATED"/>
    <property type="match status" value="1"/>
</dbReference>
<protein>
    <recommendedName>
        <fullName evidence="4">Embryo defective 1703</fullName>
    </recommendedName>
</protein>
<evidence type="ECO:0000313" key="3">
    <source>
        <dbReference type="Proteomes" id="UP000029981"/>
    </source>
</evidence>
<dbReference type="EMBL" id="CM002924">
    <property type="protein sequence ID" value="KGN56422.1"/>
    <property type="molecule type" value="Genomic_DNA"/>
</dbReference>